<evidence type="ECO:0000313" key="1">
    <source>
        <dbReference type="EMBL" id="OAH56781.1"/>
    </source>
</evidence>
<dbReference type="PIRSF" id="PIRSF011576">
    <property type="entry name" value="YabP"/>
    <property type="match status" value="1"/>
</dbReference>
<dbReference type="Gene3D" id="2.60.40.2000">
    <property type="match status" value="1"/>
</dbReference>
<evidence type="ECO:0000313" key="2">
    <source>
        <dbReference type="Proteomes" id="UP000077271"/>
    </source>
</evidence>
<dbReference type="InterPro" id="IPR022476">
    <property type="entry name" value="Spore_YabP/YqfC"/>
</dbReference>
<reference evidence="1 2" key="1">
    <citation type="submission" date="2016-01" db="EMBL/GenBank/DDBJ databases">
        <title>Investigation of taxonomic status of Bacillus aminovorans.</title>
        <authorList>
            <person name="Verma A."/>
            <person name="Pal Y."/>
            <person name="Krishnamurthi S."/>
        </authorList>
    </citation>
    <scope>NUCLEOTIDE SEQUENCE [LARGE SCALE GENOMIC DNA]</scope>
    <source>
        <strain evidence="1 2">DSM 4337</strain>
    </source>
</reference>
<dbReference type="EMBL" id="LQWZ01000019">
    <property type="protein sequence ID" value="OAH56781.1"/>
    <property type="molecule type" value="Genomic_DNA"/>
</dbReference>
<organism evidence="1 2">
    <name type="scientific">Domibacillus aminovorans</name>
    <dbReference type="NCBI Taxonomy" id="29332"/>
    <lineage>
        <taxon>Bacteria</taxon>
        <taxon>Bacillati</taxon>
        <taxon>Bacillota</taxon>
        <taxon>Bacilli</taxon>
        <taxon>Bacillales</taxon>
        <taxon>Bacillaceae</taxon>
        <taxon>Domibacillus</taxon>
    </lineage>
</organism>
<sequence>MSNMDIKQDHTVNITGRKTVELTGVQQVERFDSSEFLLQTVMGKLKVRGSGLKMKHFDTVNKKAAIEGRITAFLYVDGSAGKLFFKRSK</sequence>
<gene>
    <name evidence="1" type="ORF">AWH48_19780</name>
</gene>
<evidence type="ECO:0008006" key="3">
    <source>
        <dbReference type="Google" id="ProtNLM"/>
    </source>
</evidence>
<dbReference type="InterPro" id="IPR012504">
    <property type="entry name" value="Spore_YabP"/>
</dbReference>
<dbReference type="OrthoDB" id="9795125at2"/>
<name>A0A177KVY0_9BACI</name>
<accession>A0A177KVY0</accession>
<comment type="caution">
    <text evidence="1">The sequence shown here is derived from an EMBL/GenBank/DDBJ whole genome shotgun (WGS) entry which is preliminary data.</text>
</comment>
<dbReference type="GO" id="GO:0030435">
    <property type="term" value="P:sporulation resulting in formation of a cellular spore"/>
    <property type="evidence" value="ECO:0007669"/>
    <property type="project" value="InterPro"/>
</dbReference>
<dbReference type="InterPro" id="IPR038705">
    <property type="entry name" value="YabP_sf"/>
</dbReference>
<dbReference type="AlphaFoldDB" id="A0A177KVY0"/>
<proteinExistence type="predicted"/>
<dbReference type="Proteomes" id="UP000077271">
    <property type="component" value="Unassembled WGS sequence"/>
</dbReference>
<dbReference type="Pfam" id="PF07873">
    <property type="entry name" value="YabP"/>
    <property type="match status" value="1"/>
</dbReference>
<protein>
    <recommendedName>
        <fullName evidence="3">Sporulation protein YabP</fullName>
    </recommendedName>
</protein>